<dbReference type="Proteomes" id="UP000547879">
    <property type="component" value="Unassembled WGS sequence"/>
</dbReference>
<evidence type="ECO:0000313" key="2">
    <source>
        <dbReference type="EMBL" id="MBB6163759.1"/>
    </source>
</evidence>
<dbReference type="AlphaFoldDB" id="A0A7W9Y848"/>
<dbReference type="EMBL" id="JACHEG010000004">
    <property type="protein sequence ID" value="MBB6163759.1"/>
    <property type="molecule type" value="Genomic_DNA"/>
</dbReference>
<sequence>MRLFISSVTAIAMAPAMELACPSMAQEKANISIARQPGILYLPSQMLETRKLIEKQAAKEGLDGVAGEWRTRRC</sequence>
<feature type="chain" id="PRO_5030736267" evidence="1">
    <location>
        <begin position="26"/>
        <end position="74"/>
    </location>
</feature>
<gene>
    <name evidence="2" type="ORF">HNQ72_003600</name>
</gene>
<comment type="caution">
    <text evidence="2">The sequence shown here is derived from an EMBL/GenBank/DDBJ whole genome shotgun (WGS) entry which is preliminary data.</text>
</comment>
<proteinExistence type="predicted"/>
<evidence type="ECO:0000313" key="3">
    <source>
        <dbReference type="Proteomes" id="UP000547879"/>
    </source>
</evidence>
<dbReference type="RefSeq" id="WP_244654596.1">
    <property type="nucleotide sequence ID" value="NZ_BMHW01000012.1"/>
</dbReference>
<reference evidence="2 3" key="1">
    <citation type="submission" date="2020-08" db="EMBL/GenBank/DDBJ databases">
        <title>Genomic Encyclopedia of Type Strains, Phase IV (KMG-IV): sequencing the most valuable type-strain genomes for metagenomic binning, comparative biology and taxonomic classification.</title>
        <authorList>
            <person name="Goeker M."/>
        </authorList>
    </citation>
    <scope>NUCLEOTIDE SEQUENCE [LARGE SCALE GENOMIC DNA]</scope>
    <source>
        <strain evidence="2 3">DSM 100734</strain>
    </source>
</reference>
<feature type="signal peptide" evidence="1">
    <location>
        <begin position="1"/>
        <end position="25"/>
    </location>
</feature>
<name>A0A7W9Y848_9HYPH</name>
<keyword evidence="1" id="KW-0732">Signal</keyword>
<protein>
    <submittedName>
        <fullName evidence="2">ABC-type nitrate/sulfonate/bicarbonate transport system substrate-binding protein</fullName>
    </submittedName>
</protein>
<accession>A0A7W9Y848</accession>
<organism evidence="2 3">
    <name type="scientific">Rhizobium wenxiniae</name>
    <dbReference type="NCBI Taxonomy" id="1737357"/>
    <lineage>
        <taxon>Bacteria</taxon>
        <taxon>Pseudomonadati</taxon>
        <taxon>Pseudomonadota</taxon>
        <taxon>Alphaproteobacteria</taxon>
        <taxon>Hyphomicrobiales</taxon>
        <taxon>Rhizobiaceae</taxon>
        <taxon>Rhizobium/Agrobacterium group</taxon>
        <taxon>Rhizobium</taxon>
    </lineage>
</organism>
<keyword evidence="3" id="KW-1185">Reference proteome</keyword>
<evidence type="ECO:0000256" key="1">
    <source>
        <dbReference type="SAM" id="SignalP"/>
    </source>
</evidence>